<keyword evidence="3" id="KW-1185">Reference proteome</keyword>
<dbReference type="CDD" id="cd11336">
    <property type="entry name" value="AmyAc_MTSase"/>
    <property type="match status" value="1"/>
</dbReference>
<evidence type="ECO:0000313" key="3">
    <source>
        <dbReference type="Proteomes" id="UP000600449"/>
    </source>
</evidence>
<feature type="domain" description="Glycosyl hydrolase family 13 catalytic" evidence="1">
    <location>
        <begin position="26"/>
        <end position="500"/>
    </location>
</feature>
<gene>
    <name evidence="2" type="ORF">GCM10011322_17300</name>
</gene>
<dbReference type="NCBIfam" id="TIGR02401">
    <property type="entry name" value="trehalose_TreY"/>
    <property type="match status" value="1"/>
</dbReference>
<dbReference type="InterPro" id="IPR017853">
    <property type="entry name" value="GH"/>
</dbReference>
<dbReference type="InterPro" id="IPR013797">
    <property type="entry name" value="Maltooligo_trehalose_synth_4"/>
</dbReference>
<accession>A0A917Q6U9</accession>
<dbReference type="Gene3D" id="1.10.10.470">
    <property type="entry name" value="Maltooligosyl trehalose synthase, domain 4"/>
    <property type="match status" value="1"/>
</dbReference>
<dbReference type="PANTHER" id="PTHR10357:SF216">
    <property type="entry name" value="MALTOOLIGOSYL TREHALOSE SYNTHASE-RELATED"/>
    <property type="match status" value="1"/>
</dbReference>
<reference evidence="2 3" key="1">
    <citation type="journal article" date="2014" name="Int. J. Syst. Evol. Microbiol.">
        <title>Complete genome sequence of Corynebacterium casei LMG S-19264T (=DSM 44701T), isolated from a smear-ripened cheese.</title>
        <authorList>
            <consortium name="US DOE Joint Genome Institute (JGI-PGF)"/>
            <person name="Walter F."/>
            <person name="Albersmeier A."/>
            <person name="Kalinowski J."/>
            <person name="Ruckert C."/>
        </authorList>
    </citation>
    <scope>NUCLEOTIDE SEQUENCE [LARGE SCALE GENOMIC DNA]</scope>
    <source>
        <strain evidence="2 3">CGMCC 1.9161</strain>
    </source>
</reference>
<protein>
    <submittedName>
        <fullName evidence="2">Malto-oligosyltrehalose synthase</fullName>
    </submittedName>
</protein>
<sequence>MTNDTPIAPRVPRATYRLQLRREFPFEAAERVVPYLAALGISHLYLSPILASRKGSVHGYDGVDFTHVDPEIGGEEGLASLVAAARRHGMGIIADIVPNHMAVGGADNRFWLDVLENGPSSRYAHFFDIDWKTPDPVLEGKVAAPFLGAPYGEALAGGEITLVFDPHMRRLCAAYYHHRFPLNPGDYGEILRGGDASLHALADRFDEARTPEAYKEARIELAREAGETLAAALEAASKPDVLHPLLERQNWRLAWWRTAGDEINWRRFFDITELAGLRVEDEEVFEAVHAEIFRLYEAGLIDGLRIDHVDGLADPAGYGRRLRERLDEIAARRPPEATPGPAIVWVEKILAHDESLAGDWAVDGTTGYEFMDAVSGLLHSPEGEEMFTDLWSEISGRYPDFASEELDARNEMLVRSFAGQLDAVAHAFHDLARLDLETRDVTYHAIRRALVALVAAFPAYRTYATAGAAPGADAPILERAVEAAKDMAAPGEAGIVDLLAGWISGIGVPDQEVRARAVTALQQLCAPVAAKSVEDTAFYRYGRLVSRCEVGSDPGRFAIAREAFHAQAMERAERFPHGLLATATHDHKRGEDLRARLAALSELPAEWADRVGTWLDLNKRHTRDAIDPADEYVFYQMLLGAWPFGLAPDDAEGVARLGARLVRWQEKALREAKLNSSWTEPDEAYETACRTFVEAATDVSKSSAFLASIHAFAEALAPAGAANGLVQSALRSTAPGVPDCYQGREFWDFSLVDPDNRDPVDYEAREAALADAAPIADLAASYRDGRVKQRVIARCLEARRALPELFAQGEYLPLAVRGPRAAHVVAFARRHSSSAAIVVTGRLLAAPLVGGDALVPRAEWWGETRIVLPNDLVDAEMSDALEGGRRGFGTEVPVAELLPTVPVGLWTMG</sequence>
<dbReference type="GO" id="GO:0030980">
    <property type="term" value="P:alpha-glucan catabolic process"/>
    <property type="evidence" value="ECO:0007669"/>
    <property type="project" value="TreeGrafter"/>
</dbReference>
<organism evidence="2 3">
    <name type="scientific">Salinarimonas ramus</name>
    <dbReference type="NCBI Taxonomy" id="690164"/>
    <lineage>
        <taxon>Bacteria</taxon>
        <taxon>Pseudomonadati</taxon>
        <taxon>Pseudomonadota</taxon>
        <taxon>Alphaproteobacteria</taxon>
        <taxon>Hyphomicrobiales</taxon>
        <taxon>Salinarimonadaceae</taxon>
        <taxon>Salinarimonas</taxon>
    </lineage>
</organism>
<dbReference type="AlphaFoldDB" id="A0A917Q6U9"/>
<dbReference type="Gene3D" id="1.10.150.200">
    <property type="entry name" value="Maltooligosyl trehalose synthase, domain 3"/>
    <property type="match status" value="1"/>
</dbReference>
<dbReference type="PANTHER" id="PTHR10357">
    <property type="entry name" value="ALPHA-AMYLASE FAMILY MEMBER"/>
    <property type="match status" value="1"/>
</dbReference>
<dbReference type="Gene3D" id="3.20.20.80">
    <property type="entry name" value="Glycosidases"/>
    <property type="match status" value="1"/>
</dbReference>
<dbReference type="RefSeq" id="WP_188911709.1">
    <property type="nucleotide sequence ID" value="NZ_BMMF01000004.1"/>
</dbReference>
<dbReference type="SMART" id="SM00642">
    <property type="entry name" value="Aamy"/>
    <property type="match status" value="1"/>
</dbReference>
<dbReference type="InterPro" id="IPR006047">
    <property type="entry name" value="GH13_cat_dom"/>
</dbReference>
<dbReference type="Gene3D" id="3.30.1590.10">
    <property type="entry name" value="Maltooligosyl trehalose synthase, domain 2"/>
    <property type="match status" value="1"/>
</dbReference>
<evidence type="ECO:0000259" key="1">
    <source>
        <dbReference type="SMART" id="SM00642"/>
    </source>
</evidence>
<proteinExistence type="predicted"/>
<dbReference type="InterPro" id="IPR012767">
    <property type="entry name" value="Trehalose_TreY"/>
</dbReference>
<name>A0A917Q6U9_9HYPH</name>
<evidence type="ECO:0000313" key="2">
    <source>
        <dbReference type="EMBL" id="GGK31270.1"/>
    </source>
</evidence>
<dbReference type="GO" id="GO:0047470">
    <property type="term" value="F:(1,4)-alpha-D-glucan 1-alpha-D-glucosylmutase activity"/>
    <property type="evidence" value="ECO:0007669"/>
    <property type="project" value="TreeGrafter"/>
</dbReference>
<dbReference type="EMBL" id="BMMF01000004">
    <property type="protein sequence ID" value="GGK31270.1"/>
    <property type="molecule type" value="Genomic_DNA"/>
</dbReference>
<dbReference type="GO" id="GO:0005992">
    <property type="term" value="P:trehalose biosynthetic process"/>
    <property type="evidence" value="ECO:0007669"/>
    <property type="project" value="TreeGrafter"/>
</dbReference>
<dbReference type="SUPFAM" id="SSF51445">
    <property type="entry name" value="(Trans)glycosidases"/>
    <property type="match status" value="1"/>
</dbReference>
<dbReference type="Pfam" id="PF00128">
    <property type="entry name" value="Alpha-amylase"/>
    <property type="match status" value="1"/>
</dbReference>
<comment type="caution">
    <text evidence="2">The sequence shown here is derived from an EMBL/GenBank/DDBJ whole genome shotgun (WGS) entry which is preliminary data.</text>
</comment>
<dbReference type="Proteomes" id="UP000600449">
    <property type="component" value="Unassembled WGS sequence"/>
</dbReference>